<feature type="active site" description="Proton acceptor" evidence="10">
    <location>
        <position position="380"/>
    </location>
</feature>
<gene>
    <name evidence="9" type="primary">rnj</name>
    <name evidence="14" type="ORF">A3F25_01255</name>
</gene>
<name>A0A1F8G481_9BACT</name>
<feature type="active site" description="Proton donor" evidence="10">
    <location>
        <position position="207"/>
    </location>
</feature>
<proteinExistence type="inferred from homology"/>
<keyword evidence="7 9" id="KW-0269">Exonuclease</keyword>
<dbReference type="GO" id="GO:0006364">
    <property type="term" value="P:rRNA processing"/>
    <property type="evidence" value="ECO:0007669"/>
    <property type="project" value="UniProtKB-UniRule"/>
</dbReference>
<dbReference type="PANTHER" id="PTHR43694:SF1">
    <property type="entry name" value="RIBONUCLEASE J"/>
    <property type="match status" value="1"/>
</dbReference>
<evidence type="ECO:0000256" key="12">
    <source>
        <dbReference type="PIRSR" id="PIRSR004803-3"/>
    </source>
</evidence>
<dbReference type="GO" id="GO:0003723">
    <property type="term" value="F:RNA binding"/>
    <property type="evidence" value="ECO:0007669"/>
    <property type="project" value="UniProtKB-UniRule"/>
</dbReference>
<evidence type="ECO:0000256" key="5">
    <source>
        <dbReference type="ARBA" id="ARBA00022801"/>
    </source>
</evidence>
<keyword evidence="1 9" id="KW-0963">Cytoplasm</keyword>
<dbReference type="GO" id="GO:0005737">
    <property type="term" value="C:cytoplasm"/>
    <property type="evidence" value="ECO:0007669"/>
    <property type="project" value="UniProtKB-SubCell"/>
</dbReference>
<dbReference type="InterPro" id="IPR036866">
    <property type="entry name" value="RibonucZ/Hydroxyglut_hydro"/>
</dbReference>
<dbReference type="EC" id="3.1.-.-" evidence="9"/>
<dbReference type="Pfam" id="PF07521">
    <property type="entry name" value="RMMBL"/>
    <property type="match status" value="1"/>
</dbReference>
<evidence type="ECO:0000256" key="8">
    <source>
        <dbReference type="ARBA" id="ARBA00022884"/>
    </source>
</evidence>
<dbReference type="PIRSF" id="PIRSF004803">
    <property type="entry name" value="RnjA"/>
    <property type="match status" value="1"/>
</dbReference>
<comment type="caution">
    <text evidence="9">Lacks conserved residue(s) required for the propagation of feature annotation.</text>
</comment>
<keyword evidence="6 12" id="KW-0862">Zinc</keyword>
<evidence type="ECO:0000256" key="10">
    <source>
        <dbReference type="PIRSR" id="PIRSR004803-1"/>
    </source>
</evidence>
<dbReference type="Proteomes" id="UP000177478">
    <property type="component" value="Unassembled WGS sequence"/>
</dbReference>
<protein>
    <recommendedName>
        <fullName evidence="9">Ribonuclease J</fullName>
        <shortName evidence="9">RNase J</shortName>
        <ecNumber evidence="9">3.1.-.-</ecNumber>
    </recommendedName>
</protein>
<comment type="subcellular location">
    <subcellularLocation>
        <location evidence="9">Cytoplasm</location>
    </subcellularLocation>
</comment>
<dbReference type="CDD" id="cd07714">
    <property type="entry name" value="RNaseJ_MBL-fold"/>
    <property type="match status" value="1"/>
</dbReference>
<feature type="binding site" evidence="12">
    <location>
        <position position="153"/>
    </location>
    <ligand>
        <name>Zn(2+)</name>
        <dbReference type="ChEBI" id="CHEBI:29105"/>
        <label>1</label>
        <note>catalytic</note>
    </ligand>
</feature>
<dbReference type="InterPro" id="IPR011108">
    <property type="entry name" value="RMMBL"/>
</dbReference>
<evidence type="ECO:0000256" key="11">
    <source>
        <dbReference type="PIRSR" id="PIRSR004803-2"/>
    </source>
</evidence>
<dbReference type="HAMAP" id="MF_01491">
    <property type="entry name" value="RNase_J_bact"/>
    <property type="match status" value="1"/>
</dbReference>
<dbReference type="InterPro" id="IPR042173">
    <property type="entry name" value="RNase_J_2"/>
</dbReference>
<comment type="cofactor">
    <cofactor evidence="12">
        <name>Zn(2+)</name>
        <dbReference type="ChEBI" id="CHEBI:29105"/>
    </cofactor>
    <text evidence="12">Binds 2 Zn(2+) ions per subunit. It is not clear if Zn(2+) or Mg(2+) is physiologically important.</text>
</comment>
<dbReference type="InterPro" id="IPR055132">
    <property type="entry name" value="RNase_J_b_CASP"/>
</dbReference>
<keyword evidence="12" id="KW-0106">Calcium</keyword>
<keyword evidence="5 9" id="KW-0378">Hydrolase</keyword>
<dbReference type="GO" id="GO:0004534">
    <property type="term" value="F:5'-3' RNA exonuclease activity"/>
    <property type="evidence" value="ECO:0007669"/>
    <property type="project" value="UniProtKB-UniRule"/>
</dbReference>
<dbReference type="Gene3D" id="3.60.15.10">
    <property type="entry name" value="Ribonuclease Z/Hydroxyacylglutathione hydrolase-like"/>
    <property type="match status" value="1"/>
</dbReference>
<keyword evidence="3 12" id="KW-0479">Metal-binding</keyword>
<dbReference type="GO" id="GO:0008270">
    <property type="term" value="F:zinc ion binding"/>
    <property type="evidence" value="ECO:0007669"/>
    <property type="project" value="InterPro"/>
</dbReference>
<dbReference type="AlphaFoldDB" id="A0A1F8G481"/>
<dbReference type="GO" id="GO:0004521">
    <property type="term" value="F:RNA endonuclease activity"/>
    <property type="evidence" value="ECO:0007669"/>
    <property type="project" value="UniProtKB-UniRule"/>
</dbReference>
<dbReference type="InterPro" id="IPR041636">
    <property type="entry name" value="RNase_J_C"/>
</dbReference>
<feature type="binding site" evidence="11">
    <location>
        <begin position="376"/>
        <end position="380"/>
    </location>
    <ligand>
        <name>substrate</name>
    </ligand>
</feature>
<evidence type="ECO:0000256" key="4">
    <source>
        <dbReference type="ARBA" id="ARBA00022759"/>
    </source>
</evidence>
<dbReference type="InterPro" id="IPR001279">
    <property type="entry name" value="Metallo-B-lactamas"/>
</dbReference>
<keyword evidence="2 9" id="KW-0540">Nuclease</keyword>
<dbReference type="Gene3D" id="3.10.20.580">
    <property type="match status" value="1"/>
</dbReference>
<keyword evidence="9" id="KW-0698">rRNA processing</keyword>
<sequence length="567" mass="63636">MFRTAEDNAPKPHKEGGLKIVHLGGLGEIGRNMSAIQYDDEIILIDAGVRFPETDMPGIDFIIPNTDYLNDKRHMVKAMFFSHGHMDHIGGLPYILDKIGDPDIYAAPLTKAILMKRLSEFKDRKIPQIDEVKAGDVIKVSDKLSVELLRINHSIPDDLAIVIHTPVGKVMHTSDFKFDENPVNDKPADIERMKQLAAEGVLVLMSDSTGAEVEGHSLSESDITTNLEKLFRQATGMIIIGTFASLINRIQQIITISEKLGRKVVFDGYSMKTNVEITKLFGYLKMEKGTQISMDEIDNYPREKITAVVTGAQGEGNAVLMRIASGEHRFIRTHKNDSYIFSSSVIPGNERNVQFLKDQLYRNGAKVFNYKMLDIHAGGHGDKEDLTEMIRLIKPKFLMPIHGQYSMMVNHGLLGQAEGIDEKNIIIADNGSITHVEADRWWFDKTPAPSNYVMVDGLGIGDVGNVVLRDRQVLAEDGMFVIITIIDSKTGKVIGSPDIISRGFIYLKDNRDMLSQVRKKIRFLIEKDTTGEINTTYLKDLIRDQVGKFLFLKTQRRPMILPVVIEV</sequence>
<evidence type="ECO:0000256" key="3">
    <source>
        <dbReference type="ARBA" id="ARBA00022723"/>
    </source>
</evidence>
<dbReference type="Gene3D" id="3.40.50.10710">
    <property type="entry name" value="Metallo-hydrolase/oxidoreductase"/>
    <property type="match status" value="1"/>
</dbReference>
<feature type="binding site" evidence="12">
    <location>
        <position position="88"/>
    </location>
    <ligand>
        <name>Zn(2+)</name>
        <dbReference type="ChEBI" id="CHEBI:29105"/>
        <label>1</label>
        <note>catalytic</note>
    </ligand>
</feature>
<comment type="subunit">
    <text evidence="9">Homodimer, may be a subunit of the RNA degradosome.</text>
</comment>
<evidence type="ECO:0000313" key="14">
    <source>
        <dbReference type="EMBL" id="OGN20154.1"/>
    </source>
</evidence>
<comment type="cofactor">
    <cofactor evidence="12">
        <name>Ca(2+)</name>
        <dbReference type="ChEBI" id="CHEBI:29108"/>
    </cofactor>
    <text evidence="12">Binds 1 Ca(2+) cation per subunit. Seen in 1 crystal structure, it is not clear if it is physiologically important.</text>
</comment>
<accession>A0A1F8G481</accession>
<evidence type="ECO:0000256" key="6">
    <source>
        <dbReference type="ARBA" id="ARBA00022833"/>
    </source>
</evidence>
<feature type="binding site" evidence="12">
    <location>
        <position position="85"/>
    </location>
    <ligand>
        <name>Zn(2+)</name>
        <dbReference type="ChEBI" id="CHEBI:29105"/>
        <label>1</label>
        <note>catalytic</note>
    </ligand>
</feature>
<evidence type="ECO:0000259" key="13">
    <source>
        <dbReference type="SMART" id="SM00849"/>
    </source>
</evidence>
<organism evidence="14 15">
    <name type="scientific">Candidatus Yanofskybacteria bacterium RIFCSPHIGHO2_12_FULL_45_19b</name>
    <dbReference type="NCBI Taxonomy" id="1802689"/>
    <lineage>
        <taxon>Bacteria</taxon>
        <taxon>Candidatus Yanofskyibacteriota</taxon>
    </lineage>
</organism>
<feature type="binding site" evidence="12">
    <location>
        <position position="58"/>
    </location>
    <ligand>
        <name>Ca(2+)</name>
        <dbReference type="ChEBI" id="CHEBI:29108"/>
    </ligand>
</feature>
<evidence type="ECO:0000256" key="9">
    <source>
        <dbReference type="HAMAP-Rule" id="MF_01491"/>
    </source>
</evidence>
<evidence type="ECO:0000313" key="15">
    <source>
        <dbReference type="Proteomes" id="UP000177478"/>
    </source>
</evidence>
<comment type="caution">
    <text evidence="14">The sequence shown here is derived from an EMBL/GenBank/DDBJ whole genome shotgun (WGS) entry which is preliminary data.</text>
</comment>
<dbReference type="Pfam" id="PF22505">
    <property type="entry name" value="RNase_J_b_CASP"/>
    <property type="match status" value="1"/>
</dbReference>
<keyword evidence="8 9" id="KW-0694">RNA-binding</keyword>
<dbReference type="STRING" id="1802689.A3F25_01255"/>
<dbReference type="EMBL" id="MGKD01000008">
    <property type="protein sequence ID" value="OGN20154.1"/>
    <property type="molecule type" value="Genomic_DNA"/>
</dbReference>
<feature type="binding site" evidence="12">
    <location>
        <position position="456"/>
    </location>
    <ligand>
        <name>Ca(2+)</name>
        <dbReference type="ChEBI" id="CHEBI:29108"/>
    </ligand>
</feature>
<reference evidence="14 15" key="1">
    <citation type="journal article" date="2016" name="Nat. Commun.">
        <title>Thousands of microbial genomes shed light on interconnected biogeochemical processes in an aquifer system.</title>
        <authorList>
            <person name="Anantharaman K."/>
            <person name="Brown C.T."/>
            <person name="Hug L.A."/>
            <person name="Sharon I."/>
            <person name="Castelle C.J."/>
            <person name="Probst A.J."/>
            <person name="Thomas B.C."/>
            <person name="Singh A."/>
            <person name="Wilkins M.J."/>
            <person name="Karaoz U."/>
            <person name="Brodie E.L."/>
            <person name="Williams K.H."/>
            <person name="Hubbard S.S."/>
            <person name="Banfield J.F."/>
        </authorList>
    </citation>
    <scope>NUCLEOTIDE SEQUENCE [LARGE SCALE GENOMIC DNA]</scope>
</reference>
<feature type="binding site" evidence="12">
    <location>
        <position position="60"/>
    </location>
    <ligand>
        <name>Ca(2+)</name>
        <dbReference type="ChEBI" id="CHEBI:29108"/>
    </ligand>
</feature>
<dbReference type="NCBIfam" id="TIGR00649">
    <property type="entry name" value="MG423"/>
    <property type="match status" value="1"/>
</dbReference>
<dbReference type="SUPFAM" id="SSF56281">
    <property type="entry name" value="Metallo-hydrolase/oxidoreductase"/>
    <property type="match status" value="1"/>
</dbReference>
<dbReference type="InterPro" id="IPR030854">
    <property type="entry name" value="RNase_J_bac"/>
</dbReference>
<evidence type="ECO:0000256" key="7">
    <source>
        <dbReference type="ARBA" id="ARBA00022839"/>
    </source>
</evidence>
<feature type="binding site" evidence="12">
    <location>
        <position position="402"/>
    </location>
    <ligand>
        <name>Zn(2+)</name>
        <dbReference type="ChEBI" id="CHEBI:29105"/>
        <label>1</label>
        <note>catalytic</note>
    </ligand>
</feature>
<evidence type="ECO:0000256" key="1">
    <source>
        <dbReference type="ARBA" id="ARBA00022490"/>
    </source>
</evidence>
<comment type="function">
    <text evidence="9">An RNase that has 5'-3' exonuclease and possibly endonuclease activity. Involved in maturation of rRNA and in some organisms also mRNA maturation and/or decay.</text>
</comment>
<evidence type="ECO:0000256" key="2">
    <source>
        <dbReference type="ARBA" id="ARBA00022722"/>
    </source>
</evidence>
<feature type="domain" description="Metallo-beta-lactamase" evidence="13">
    <location>
        <begin position="30"/>
        <end position="227"/>
    </location>
</feature>
<dbReference type="PANTHER" id="PTHR43694">
    <property type="entry name" value="RIBONUCLEASE J"/>
    <property type="match status" value="1"/>
</dbReference>
<feature type="binding site" evidence="12">
    <location>
        <position position="175"/>
    </location>
    <ligand>
        <name>Zn(2+)</name>
        <dbReference type="ChEBI" id="CHEBI:29105"/>
        <label>1</label>
        <note>catalytic</note>
    </ligand>
</feature>
<dbReference type="SMART" id="SM00849">
    <property type="entry name" value="Lactamase_B"/>
    <property type="match status" value="1"/>
</dbReference>
<feature type="binding site" evidence="12">
    <location>
        <position position="83"/>
    </location>
    <ligand>
        <name>Zn(2+)</name>
        <dbReference type="ChEBI" id="CHEBI:29105"/>
        <label>1</label>
        <note>catalytic</note>
    </ligand>
</feature>
<dbReference type="InterPro" id="IPR004613">
    <property type="entry name" value="RNase_J"/>
</dbReference>
<keyword evidence="4 9" id="KW-0255">Endonuclease</keyword>
<dbReference type="Pfam" id="PF00753">
    <property type="entry name" value="Lactamase_B"/>
    <property type="match status" value="1"/>
</dbReference>
<dbReference type="Pfam" id="PF17770">
    <property type="entry name" value="RNase_J_C"/>
    <property type="match status" value="1"/>
</dbReference>
<comment type="similarity">
    <text evidence="9">Belongs to the metallo-beta-lactamase superfamily. RNA-metabolizing metallo-beta-lactamase-like family. Bacterial RNase J subfamily.</text>
</comment>
<feature type="binding site" evidence="12">
    <location>
        <position position="87"/>
    </location>
    <ligand>
        <name>Zn(2+)</name>
        <dbReference type="ChEBI" id="CHEBI:29105"/>
        <label>1</label>
        <note>catalytic</note>
    </ligand>
</feature>